<protein>
    <recommendedName>
        <fullName evidence="3">Flagellar assembly protein T N-terminal domain-containing protein</fullName>
    </recommendedName>
</protein>
<dbReference type="AlphaFoldDB" id="A0A381RM93"/>
<reference evidence="2" key="1">
    <citation type="submission" date="2018-05" db="EMBL/GenBank/DDBJ databases">
        <authorList>
            <person name="Lanie J.A."/>
            <person name="Ng W.-L."/>
            <person name="Kazmierczak K.M."/>
            <person name="Andrzejewski T.M."/>
            <person name="Davidsen T.M."/>
            <person name="Wayne K.J."/>
            <person name="Tettelin H."/>
            <person name="Glass J.I."/>
            <person name="Rusch D."/>
            <person name="Podicherti R."/>
            <person name="Tsui H.-C.T."/>
            <person name="Winkler M.E."/>
        </authorList>
    </citation>
    <scope>NUCLEOTIDE SEQUENCE</scope>
</reference>
<accession>A0A381RM93</accession>
<proteinExistence type="predicted"/>
<dbReference type="Gene3D" id="3.30.1660.40">
    <property type="entry name" value="FlgT, N-terminal domain"/>
    <property type="match status" value="1"/>
</dbReference>
<sequence length="409" mass="46245">MKLLLSFVILTSLLCFPLLAEEVMHSGSAKIYNGDKTHAKEQALKNALLQAVKQGVEKFLDTRTISLKYEVIKDQIYSVSLKYIRDYEILSEGLNLDGKFYEIQILAKVEEGKIQQKLKSLRILHERRGNKRLLVVYHSRTPDAVPRDNAAVEDALAAVQKTFAENSFRIFSEQTMKQVYNSLEQENLIGRPVDSLIAMALNHDADILVIMEMIAGRQDKPNGTFFKVKSTVHFSLYDTLTGQQIAETIVEGNEISVKKPNDNQWYSLLGKAGKQASLESVRQSTEHINHFFQNIGLMGQEYSVIFSGYSPQMESLIVNYLENTTDFRNLSELKNTFGFLEIELVSLKRKSTLRRKITSDLLELQIEVATKSVAGNQLIFINPNPMEKKTSTDKSSGVEETKAQVPPSQ</sequence>
<dbReference type="InterPro" id="IPR038180">
    <property type="entry name" value="FlgT_N_sf"/>
</dbReference>
<feature type="region of interest" description="Disordered" evidence="1">
    <location>
        <begin position="384"/>
        <end position="409"/>
    </location>
</feature>
<gene>
    <name evidence="2" type="ORF">METZ01_LOCUS44963</name>
</gene>
<feature type="compositionally biased region" description="Basic and acidic residues" evidence="1">
    <location>
        <begin position="386"/>
        <end position="402"/>
    </location>
</feature>
<name>A0A381RM93_9ZZZZ</name>
<evidence type="ECO:0008006" key="3">
    <source>
        <dbReference type="Google" id="ProtNLM"/>
    </source>
</evidence>
<dbReference type="EMBL" id="UINC01002032">
    <property type="protein sequence ID" value="SUZ92109.1"/>
    <property type="molecule type" value="Genomic_DNA"/>
</dbReference>
<organism evidence="2">
    <name type="scientific">marine metagenome</name>
    <dbReference type="NCBI Taxonomy" id="408172"/>
    <lineage>
        <taxon>unclassified sequences</taxon>
        <taxon>metagenomes</taxon>
        <taxon>ecological metagenomes</taxon>
    </lineage>
</organism>
<evidence type="ECO:0000313" key="2">
    <source>
        <dbReference type="EMBL" id="SUZ92109.1"/>
    </source>
</evidence>
<evidence type="ECO:0000256" key="1">
    <source>
        <dbReference type="SAM" id="MobiDB-lite"/>
    </source>
</evidence>